<dbReference type="eggNOG" id="KOG1271">
    <property type="taxonomic scope" value="Eukaryota"/>
</dbReference>
<feature type="compositionally biased region" description="Low complexity" evidence="6">
    <location>
        <begin position="522"/>
        <end position="540"/>
    </location>
</feature>
<dbReference type="AlphaFoldDB" id="G0S6J0"/>
<feature type="compositionally biased region" description="Polar residues" evidence="6">
    <location>
        <begin position="158"/>
        <end position="168"/>
    </location>
</feature>
<dbReference type="HAMAP" id="MF_03188">
    <property type="entry name" value="Methyltr_EFM4"/>
    <property type="match status" value="1"/>
</dbReference>
<feature type="compositionally biased region" description="Low complexity" evidence="6">
    <location>
        <begin position="64"/>
        <end position="88"/>
    </location>
</feature>
<evidence type="ECO:0000256" key="6">
    <source>
        <dbReference type="SAM" id="MobiDB-lite"/>
    </source>
</evidence>
<dbReference type="CDD" id="cd02440">
    <property type="entry name" value="AdoMet_MTases"/>
    <property type="match status" value="1"/>
</dbReference>
<keyword evidence="5" id="KW-0813">Transport</keyword>
<feature type="compositionally biased region" description="Low complexity" evidence="6">
    <location>
        <begin position="213"/>
        <end position="224"/>
    </location>
</feature>
<evidence type="ECO:0000313" key="9">
    <source>
        <dbReference type="Proteomes" id="UP000008066"/>
    </source>
</evidence>
<evidence type="ECO:0000256" key="1">
    <source>
        <dbReference type="ARBA" id="ARBA00022490"/>
    </source>
</evidence>
<evidence type="ECO:0000256" key="3">
    <source>
        <dbReference type="ARBA" id="ARBA00022679"/>
    </source>
</evidence>
<feature type="compositionally biased region" description="Low complexity" evidence="6">
    <location>
        <begin position="332"/>
        <end position="342"/>
    </location>
</feature>
<dbReference type="EC" id="2.1.1.-" evidence="5"/>
<keyword evidence="3 5" id="KW-0808">Transferase</keyword>
<reference evidence="8 9" key="1">
    <citation type="journal article" date="2011" name="Cell">
        <title>Insight into structure and assembly of the nuclear pore complex by utilizing the genome of a eukaryotic thermophile.</title>
        <authorList>
            <person name="Amlacher S."/>
            <person name="Sarges P."/>
            <person name="Flemming D."/>
            <person name="van Noort V."/>
            <person name="Kunze R."/>
            <person name="Devos D.P."/>
            <person name="Arumugam M."/>
            <person name="Bork P."/>
            <person name="Hurt E."/>
        </authorList>
    </citation>
    <scope>NUCLEOTIDE SEQUENCE [LARGE SCALE GENOMIC DNA]</scope>
    <source>
        <strain evidence="9">DSM 1495 / CBS 144.50 / IMI 039719</strain>
    </source>
</reference>
<dbReference type="GO" id="GO:0005737">
    <property type="term" value="C:cytoplasm"/>
    <property type="evidence" value="ECO:0007669"/>
    <property type="project" value="UniProtKB-SubCell"/>
</dbReference>
<feature type="compositionally biased region" description="Polar residues" evidence="6">
    <location>
        <begin position="89"/>
        <end position="106"/>
    </location>
</feature>
<comment type="subcellular location">
    <subcellularLocation>
        <location evidence="5">Cytoplasm</location>
    </subcellularLocation>
</comment>
<accession>G0S6J0</accession>
<feature type="compositionally biased region" description="Polar residues" evidence="6">
    <location>
        <begin position="477"/>
        <end position="497"/>
    </location>
</feature>
<sequence>MPSRIHWSGRNNRSQHNLVGSIGSAGSSGAEQSSPGSSAAGGGERAAAPAANPGTPGAPPSASPNPSNLINPPLASSNPPASNLSNIAYSSSNSFQPDTSAGTSNAGAIGSLSARGSHAPAPVSQSPSLHSPQAGHQQHQQVPAQQQQHQQHFQPGFYSNSAAASSNPGHIPQQLHHSNSVSGSAYDPRQSDDSAHQVTRSQSHRFSQNTPATTQLYHHQQQYQPCSPPPGSASYEDLPNSLSSPTATSNQDPYLQQQPAPPQPRAKSGGSTRRILRNIFRGQDHQQPQSGSSHGSSSGVTRRNSNRRSLSHPYPPAIRTSPSQLSQVSFEQQQNQVDWQNQTPGAQQPSSQQSVGGYKHRQSCVIDRSDQELHYQNPQSIQHPTIRSVPSSDVDSSSLYRASQDYRQPQGQVQSPGQVPPESQRHQHQEYGHAVYDANTQQPQQQAQQHQFANPQQSAQYQSGTQPSYSGYLEAPQQHNSEAVSQLSHESPVTDSDQRIATNSQIQGFQVQSPVAQAYLSQQPQQQHQHQQQQAMAPPASGGPPPRRSQDVDRGMRDQAQPPSGYRQNQQTNLNPHQPQNVGAQNPGQQGDVQGRNSPQPPQPAPQQAQPAGDRGAEDPEKAFKELLTKYKNVKRLYFDGKKEIEHLHAQVEQLQNAIANQRMSQSRTSLDDNEYTTRFNRLNGAINNLAFNIRKDWASIPQWLIPYVSADALKTGKQEMTAVGRAVITRWLVDELFSRCFHPGLDPELSKHLKQIEYNIRSFNHTNSQEELDALTNKIVTWRMTTLEGLQDVLRSAESREYRNDYTRKATTNLTGYLFQYLNDPPPAGVEGSASMIIELAVGIASNLPLESRDVAITYPLPEVPVNLDFMEIEKTGLPPLEKRPSDAGEEGGGSGNKESEEGASAQGKDNNNSSGNTAGTNGGGSGSSASKDQQPGKDSRRNNNTSNNNGSSSSVQAKDQQPKVRFAGFVSVEVRGRQVLVKAPVWTFWDALYTTELTNHSENPADEGTVWFDDSDAEAKIVSFLDEHALSDFGINPYSEAVNIIDLGCGNGSLLCALAESGWRGRLLGVDYSEKSVQLARGVSRERERRWKEEEGGDAEYGRVEFAMWDVIKGDLDVIIPKSEDGEKGKGFDVVLDKGTFDAISLSAEQDDRGRRINEGYGQRVLSLLRTGGIFVITSCNWTEAELKDWFEVKTEPTASGERLKVAGRIDYPSFSFGGVKGQTISTLCFEKVAV</sequence>
<feature type="region of interest" description="Disordered" evidence="6">
    <location>
        <begin position="878"/>
        <end position="962"/>
    </location>
</feature>
<dbReference type="PANTHER" id="PTHR12843:SF5">
    <property type="entry name" value="EEF1A LYSINE METHYLTRANSFERASE 2"/>
    <property type="match status" value="1"/>
</dbReference>
<proteinExistence type="inferred from homology"/>
<feature type="compositionally biased region" description="Low complexity" evidence="6">
    <location>
        <begin position="133"/>
        <end position="157"/>
    </location>
</feature>
<protein>
    <recommendedName>
        <fullName evidence="5">Protein-lysine N-methyltransferase EFM4</fullName>
        <ecNumber evidence="5">2.1.1.-</ecNumber>
    </recommendedName>
    <alternativeName>
        <fullName evidence="5">Elongation factor methyltransferase 4</fullName>
    </alternativeName>
</protein>
<feature type="region of interest" description="Disordered" evidence="6">
    <location>
        <begin position="1"/>
        <end position="361"/>
    </location>
</feature>
<feature type="compositionally biased region" description="Low complexity" evidence="6">
    <location>
        <begin position="441"/>
        <end position="460"/>
    </location>
</feature>
<organism evidence="9">
    <name type="scientific">Chaetomium thermophilum (strain DSM 1495 / CBS 144.50 / IMI 039719)</name>
    <name type="common">Thermochaetoides thermophila</name>
    <dbReference type="NCBI Taxonomy" id="759272"/>
    <lineage>
        <taxon>Eukaryota</taxon>
        <taxon>Fungi</taxon>
        <taxon>Dikarya</taxon>
        <taxon>Ascomycota</taxon>
        <taxon>Pezizomycotina</taxon>
        <taxon>Sordariomycetes</taxon>
        <taxon>Sordariomycetidae</taxon>
        <taxon>Sordariales</taxon>
        <taxon>Chaetomiaceae</taxon>
        <taxon>Thermochaetoides</taxon>
    </lineage>
</organism>
<dbReference type="EMBL" id="GL988041">
    <property type="protein sequence ID" value="EGS20801.1"/>
    <property type="molecule type" value="Genomic_DNA"/>
</dbReference>
<feature type="domain" description="Methyltransferase" evidence="7">
    <location>
        <begin position="1042"/>
        <end position="1195"/>
    </location>
</feature>
<dbReference type="SUPFAM" id="SSF53335">
    <property type="entry name" value="S-adenosyl-L-methionine-dependent methyltransferases"/>
    <property type="match status" value="1"/>
</dbReference>
<feature type="compositionally biased region" description="Polar residues" evidence="6">
    <location>
        <begin position="196"/>
        <end position="212"/>
    </location>
</feature>
<dbReference type="KEGG" id="cthr:CTHT_0026390"/>
<comment type="function">
    <text evidence="5">S-adenosyl-L-methionine-dependent protein-lysine N-methyltransferase that mono- and dimethylates elongation factor 1-alpha at 'Lys-316'. May play a role in intracellular transport.</text>
</comment>
<feature type="compositionally biased region" description="Low complexity" evidence="6">
    <location>
        <begin position="408"/>
        <end position="422"/>
    </location>
</feature>
<evidence type="ECO:0000256" key="2">
    <source>
        <dbReference type="ARBA" id="ARBA00022603"/>
    </source>
</evidence>
<dbReference type="InterPro" id="IPR026635">
    <property type="entry name" value="Efm4/METTL10"/>
</dbReference>
<feature type="compositionally biased region" description="Polar residues" evidence="6">
    <location>
        <begin position="9"/>
        <end position="18"/>
    </location>
</feature>
<dbReference type="OrthoDB" id="4155914at2759"/>
<dbReference type="GO" id="GO:0016279">
    <property type="term" value="F:protein-lysine N-methyltransferase activity"/>
    <property type="evidence" value="ECO:0007669"/>
    <property type="project" value="UniProtKB-UniRule"/>
</dbReference>
<dbReference type="Pfam" id="PF13847">
    <property type="entry name" value="Methyltransf_31"/>
    <property type="match status" value="1"/>
</dbReference>
<dbReference type="InterPro" id="IPR029063">
    <property type="entry name" value="SAM-dependent_MTases_sf"/>
</dbReference>
<keyword evidence="2 5" id="KW-0489">Methyltransferase</keyword>
<feature type="compositionally biased region" description="Polar residues" evidence="6">
    <location>
        <begin position="566"/>
        <end position="598"/>
    </location>
</feature>
<feature type="compositionally biased region" description="Polar residues" evidence="6">
    <location>
        <begin position="320"/>
        <end position="331"/>
    </location>
</feature>
<dbReference type="GO" id="GO:0032259">
    <property type="term" value="P:methylation"/>
    <property type="evidence" value="ECO:0007669"/>
    <property type="project" value="UniProtKB-KW"/>
</dbReference>
<dbReference type="Gene3D" id="3.40.50.150">
    <property type="entry name" value="Vaccinia Virus protein VP39"/>
    <property type="match status" value="1"/>
</dbReference>
<feature type="region of interest" description="Disordered" evidence="6">
    <location>
        <begin position="519"/>
        <end position="618"/>
    </location>
</feature>
<dbReference type="RefSeq" id="XP_006693097.1">
    <property type="nucleotide sequence ID" value="XM_006693034.1"/>
</dbReference>
<keyword evidence="9" id="KW-1185">Reference proteome</keyword>
<dbReference type="STRING" id="759272.G0S6J0"/>
<dbReference type="HOGENOM" id="CLU_007228_0_0_1"/>
<dbReference type="GeneID" id="18256677"/>
<feature type="compositionally biased region" description="Low complexity" evidence="6">
    <location>
        <begin position="944"/>
        <end position="956"/>
    </location>
</feature>
<evidence type="ECO:0000313" key="8">
    <source>
        <dbReference type="EMBL" id="EGS20801.1"/>
    </source>
</evidence>
<feature type="compositionally biased region" description="Low complexity" evidence="6">
    <location>
        <begin position="904"/>
        <end position="921"/>
    </location>
</feature>
<dbReference type="PANTHER" id="PTHR12843">
    <property type="entry name" value="PROTEIN-LYSINE N-METHYLTRANSFERASE METTL10"/>
    <property type="match status" value="1"/>
</dbReference>
<feature type="region of interest" description="Disordered" evidence="6">
    <location>
        <begin position="377"/>
        <end position="497"/>
    </location>
</feature>
<evidence type="ECO:0000256" key="5">
    <source>
        <dbReference type="HAMAP-Rule" id="MF_03188"/>
    </source>
</evidence>
<evidence type="ECO:0000259" key="7">
    <source>
        <dbReference type="Pfam" id="PF13847"/>
    </source>
</evidence>
<feature type="compositionally biased region" description="Low complexity" evidence="6">
    <location>
        <begin position="45"/>
        <end position="55"/>
    </location>
</feature>
<feature type="compositionally biased region" description="Polar residues" evidence="6">
    <location>
        <begin position="343"/>
        <end position="355"/>
    </location>
</feature>
<dbReference type="InterPro" id="IPR025714">
    <property type="entry name" value="Methyltranfer_dom"/>
</dbReference>
<evidence type="ECO:0000256" key="4">
    <source>
        <dbReference type="ARBA" id="ARBA00022691"/>
    </source>
</evidence>
<keyword evidence="1 5" id="KW-0963">Cytoplasm</keyword>
<gene>
    <name evidence="5" type="primary">EFM4</name>
    <name evidence="8" type="ORF">CTHT_0026390</name>
</gene>
<dbReference type="GO" id="GO:0016192">
    <property type="term" value="P:vesicle-mediated transport"/>
    <property type="evidence" value="ECO:0007669"/>
    <property type="project" value="UniProtKB-UniRule"/>
</dbReference>
<feature type="compositionally biased region" description="Low complexity" evidence="6">
    <location>
        <begin position="20"/>
        <end position="38"/>
    </location>
</feature>
<dbReference type="Proteomes" id="UP000008066">
    <property type="component" value="Unassembled WGS sequence"/>
</dbReference>
<feature type="compositionally biased region" description="Basic and acidic residues" evidence="6">
    <location>
        <begin position="548"/>
        <end position="557"/>
    </location>
</feature>
<feature type="compositionally biased region" description="Low complexity" evidence="6">
    <location>
        <begin position="285"/>
        <end position="299"/>
    </location>
</feature>
<name>G0S6J0_CHATD</name>
<feature type="compositionally biased region" description="Low complexity" evidence="6">
    <location>
        <begin position="388"/>
        <end position="398"/>
    </location>
</feature>
<keyword evidence="4 5" id="KW-0949">S-adenosyl-L-methionine</keyword>
<feature type="compositionally biased region" description="Polar residues" evidence="6">
    <location>
        <begin position="240"/>
        <end position="250"/>
    </location>
</feature>
<comment type="similarity">
    <text evidence="5">Belongs to the class I-like SAM-binding methyltransferase superfamily. EFM4 family.</text>
</comment>